<dbReference type="CDD" id="cd09487">
    <property type="entry name" value="SAM_superfamily"/>
    <property type="match status" value="1"/>
</dbReference>
<accession>A0A7S3DAC8</accession>
<feature type="transmembrane region" description="Helical" evidence="7">
    <location>
        <begin position="106"/>
        <end position="126"/>
    </location>
</feature>
<evidence type="ECO:0000256" key="2">
    <source>
        <dbReference type="ARBA" id="ARBA00022679"/>
    </source>
</evidence>
<dbReference type="Pfam" id="PF01529">
    <property type="entry name" value="DHHC"/>
    <property type="match status" value="1"/>
</dbReference>
<dbReference type="EMBL" id="HBIB01021307">
    <property type="protein sequence ID" value="CAE0251594.1"/>
    <property type="molecule type" value="Transcribed_RNA"/>
</dbReference>
<comment type="subcellular location">
    <subcellularLocation>
        <location evidence="1">Membrane</location>
        <topology evidence="1">Multi-pass membrane protein</topology>
    </subcellularLocation>
</comment>
<dbReference type="AlphaFoldDB" id="A0A7S3DAC8"/>
<sequence length="462" mass="51939">MQPLPDSLQHLFPPGTELPPEQISMLEAALASGVPLGEMSDRARDNRPPLIVVDDNEEKEVEEAASVRPLGVMGGRPPRWWGRVMSRVVGCLQRAGMKTASASHMWPSFAALSAIVYVGAGMHYSIVPLLTEVAGDTARIVEGVFFFLFVIMLYCYFSAMKGDPGRLSSLVPSLALALDEEWEPHEGVKVCARCRRGKPPRSHHCSALGDCVLRMDHFCPWVNNCVGLLNHKYFILFLFYTTLNSVIVLACLVTAAFKVTEWGWIAWFVLFTIALSTFVFVFLLLKWHVELLLKDATTIESMTGERENDDELPSHINSKFYRMRLNRNARKMMGDRVWEWLLPVPTQKNKLIVDISRRPVSAPVSLVSYYNSPAFERGPLEESRLASSLEEIGLPNLQHKFEENSIDGRTFLSLRFEHMADIGITSYHDKYLVLGVICSLKTLEFEHLLLPSAEGLQGDANV</sequence>
<evidence type="ECO:0000256" key="1">
    <source>
        <dbReference type="ARBA" id="ARBA00004141"/>
    </source>
</evidence>
<dbReference type="PANTHER" id="PTHR12246">
    <property type="entry name" value="PALMITOYLTRANSFERASE ZDHHC16"/>
    <property type="match status" value="1"/>
</dbReference>
<evidence type="ECO:0000256" key="5">
    <source>
        <dbReference type="ARBA" id="ARBA00023136"/>
    </source>
</evidence>
<evidence type="ECO:0000256" key="6">
    <source>
        <dbReference type="ARBA" id="ARBA00023315"/>
    </source>
</evidence>
<comment type="similarity">
    <text evidence="7">Belongs to the DHHC palmitoyltransferase family.</text>
</comment>
<evidence type="ECO:0000256" key="7">
    <source>
        <dbReference type="RuleBase" id="RU079119"/>
    </source>
</evidence>
<evidence type="ECO:0000256" key="3">
    <source>
        <dbReference type="ARBA" id="ARBA00022692"/>
    </source>
</evidence>
<evidence type="ECO:0000313" key="10">
    <source>
        <dbReference type="EMBL" id="CAE0251594.1"/>
    </source>
</evidence>
<dbReference type="Gene3D" id="1.10.150.50">
    <property type="entry name" value="Transcription Factor, Ets-1"/>
    <property type="match status" value="1"/>
</dbReference>
<dbReference type="GO" id="GO:0016020">
    <property type="term" value="C:membrane"/>
    <property type="evidence" value="ECO:0007669"/>
    <property type="project" value="UniProtKB-SubCell"/>
</dbReference>
<feature type="transmembrane region" description="Helical" evidence="7">
    <location>
        <begin position="263"/>
        <end position="285"/>
    </location>
</feature>
<comment type="catalytic activity">
    <reaction evidence="7">
        <text>L-cysteinyl-[protein] + hexadecanoyl-CoA = S-hexadecanoyl-L-cysteinyl-[protein] + CoA</text>
        <dbReference type="Rhea" id="RHEA:36683"/>
        <dbReference type="Rhea" id="RHEA-COMP:10131"/>
        <dbReference type="Rhea" id="RHEA-COMP:11032"/>
        <dbReference type="ChEBI" id="CHEBI:29950"/>
        <dbReference type="ChEBI" id="CHEBI:57287"/>
        <dbReference type="ChEBI" id="CHEBI:57379"/>
        <dbReference type="ChEBI" id="CHEBI:74151"/>
        <dbReference type="EC" id="2.3.1.225"/>
    </reaction>
</comment>
<evidence type="ECO:0000256" key="4">
    <source>
        <dbReference type="ARBA" id="ARBA00022989"/>
    </source>
</evidence>
<keyword evidence="3 7" id="KW-0812">Transmembrane</keyword>
<keyword evidence="6 7" id="KW-0012">Acyltransferase</keyword>
<feature type="transmembrane region" description="Helical" evidence="7">
    <location>
        <begin position="138"/>
        <end position="157"/>
    </location>
</feature>
<dbReference type="EMBL" id="HBIB01021305">
    <property type="protein sequence ID" value="CAE0251592.1"/>
    <property type="molecule type" value="Transcribed_RNA"/>
</dbReference>
<feature type="transmembrane region" description="Helical" evidence="7">
    <location>
        <begin position="233"/>
        <end position="257"/>
    </location>
</feature>
<dbReference type="PROSITE" id="PS50216">
    <property type="entry name" value="DHHC"/>
    <property type="match status" value="1"/>
</dbReference>
<protein>
    <recommendedName>
        <fullName evidence="7">Palmitoyltransferase</fullName>
        <ecNumber evidence="7">2.3.1.225</ecNumber>
    </recommendedName>
</protein>
<dbReference type="SUPFAM" id="SSF47769">
    <property type="entry name" value="SAM/Pointed domain"/>
    <property type="match status" value="1"/>
</dbReference>
<keyword evidence="2 7" id="KW-0808">Transferase</keyword>
<reference evidence="10" key="1">
    <citation type="submission" date="2021-01" db="EMBL/GenBank/DDBJ databases">
        <authorList>
            <person name="Corre E."/>
            <person name="Pelletier E."/>
            <person name="Niang G."/>
            <person name="Scheremetjew M."/>
            <person name="Finn R."/>
            <person name="Kale V."/>
            <person name="Holt S."/>
            <person name="Cochrane G."/>
            <person name="Meng A."/>
            <person name="Brown T."/>
            <person name="Cohen L."/>
        </authorList>
    </citation>
    <scope>NUCLEOTIDE SEQUENCE</scope>
    <source>
        <strain evidence="10">NIES-2562</strain>
    </source>
</reference>
<comment type="domain">
    <text evidence="7">The DHHC domain is required for palmitoyltransferase activity.</text>
</comment>
<dbReference type="InterPro" id="IPR013761">
    <property type="entry name" value="SAM/pointed_sf"/>
</dbReference>
<keyword evidence="4 7" id="KW-1133">Transmembrane helix</keyword>
<dbReference type="InterPro" id="IPR039859">
    <property type="entry name" value="PFA4/ZDH16/20/ERF2-like"/>
</dbReference>
<proteinExistence type="inferred from homology"/>
<keyword evidence="5 7" id="KW-0472">Membrane</keyword>
<dbReference type="GO" id="GO:0019706">
    <property type="term" value="F:protein-cysteine S-palmitoyltransferase activity"/>
    <property type="evidence" value="ECO:0007669"/>
    <property type="project" value="UniProtKB-EC"/>
</dbReference>
<name>A0A7S3DAC8_9EUKA</name>
<evidence type="ECO:0000313" key="9">
    <source>
        <dbReference type="EMBL" id="CAE0251592.1"/>
    </source>
</evidence>
<gene>
    <name evidence="9" type="ORF">PBIL07802_LOCUS13816</name>
    <name evidence="10" type="ORF">PBIL07802_LOCUS13818</name>
</gene>
<feature type="domain" description="Palmitoyltransferase DHHC" evidence="8">
    <location>
        <begin position="189"/>
        <end position="303"/>
    </location>
</feature>
<dbReference type="InterPro" id="IPR001594">
    <property type="entry name" value="Palmitoyltrfase_DHHC"/>
</dbReference>
<evidence type="ECO:0000259" key="8">
    <source>
        <dbReference type="Pfam" id="PF01529"/>
    </source>
</evidence>
<dbReference type="EC" id="2.3.1.225" evidence="7"/>
<organism evidence="10">
    <name type="scientific">Palpitomonas bilix</name>
    <dbReference type="NCBI Taxonomy" id="652834"/>
    <lineage>
        <taxon>Eukaryota</taxon>
        <taxon>Eukaryota incertae sedis</taxon>
    </lineage>
</organism>